<evidence type="ECO:0000259" key="3">
    <source>
        <dbReference type="PROSITE" id="PS50102"/>
    </source>
</evidence>
<keyword evidence="5" id="KW-1185">Reference proteome</keyword>
<dbReference type="CDD" id="cd12532">
    <property type="entry name" value="RRM3_MEI2_fungi"/>
    <property type="match status" value="1"/>
</dbReference>
<dbReference type="Pfam" id="PF04059">
    <property type="entry name" value="RRM_2"/>
    <property type="match status" value="1"/>
</dbReference>
<accession>A0ABR2W8G5</accession>
<organism evidence="4 5">
    <name type="scientific">Basidiobolus ranarum</name>
    <dbReference type="NCBI Taxonomy" id="34480"/>
    <lineage>
        <taxon>Eukaryota</taxon>
        <taxon>Fungi</taxon>
        <taxon>Fungi incertae sedis</taxon>
        <taxon>Zoopagomycota</taxon>
        <taxon>Entomophthoromycotina</taxon>
        <taxon>Basidiobolomycetes</taxon>
        <taxon>Basidiobolales</taxon>
        <taxon>Basidiobolaceae</taxon>
        <taxon>Basidiobolus</taxon>
    </lineage>
</organism>
<feature type="domain" description="RRM" evidence="3">
    <location>
        <begin position="519"/>
        <end position="615"/>
    </location>
</feature>
<evidence type="ECO:0000313" key="4">
    <source>
        <dbReference type="EMBL" id="KAK9723264.1"/>
    </source>
</evidence>
<sequence>MLAATVDTNCHSESLVASSEMSSEALLESSHGAAELHNRDLSAQSISKVAENNIAFSTEVSQTPPYIPNCTKEDAKVVEHEPNFLNSNLSESFSNFPSFASILSESKNIRLRERDTSLWTLEKKMENFHISTSIVSNNVTEKKEDMKYSYLATKNHPNTVGLSMFSNSHNFNISALNDIRGLSSCFSSMSTHFISVGLLPQDIDANELEFLKNTGKIWHIYTDRIHDLGMLIVAYYDLRDAISTVKQLRSTRIRGGNVTVNYIRISQLVKCPSLYNSFKNINDFEGKLLLSYCPPNQFSSNMQLILESCGEIREISQLPYKSSIVVEYYDVRHAVAAEEKLHRMDPQGIQYQVNFYPDEDYVEKIVIFHDYQQDTSGSFAQQGYIQHSKNDLIPDIWTREHPTTNKLYGKYPSGAFYPIPDSQPTYPGQQFPISAANPKWFADPYPPTTMLPGLQYDSRIVTNLPKVRDQKTSMNYTSTSYAPSNMPRFSSNSSSCENVVPGRNQVDVWRIIQGFDNRTTFMIRNIPNKYTQKMLLECIDETHRGEYDFVYLRMDFKNHCNVGYAFINFIDVNAVISFIEKRVGRKWGRFNSDKICHISYANIQGKNALMEKFKNSSVMEKDPTYRPKIFYSSGPFKGLEEPFPVYGTTTSGSIFHDTVGQWMPHSSVGKWKDHESDTDSGICNSFDEKIDMSYSK</sequence>
<dbReference type="SUPFAM" id="SSF54928">
    <property type="entry name" value="RNA-binding domain, RBD"/>
    <property type="match status" value="2"/>
</dbReference>
<reference evidence="4 5" key="1">
    <citation type="submission" date="2023-04" db="EMBL/GenBank/DDBJ databases">
        <title>Genome of Basidiobolus ranarum AG-B5.</title>
        <authorList>
            <person name="Stajich J.E."/>
            <person name="Carter-House D."/>
            <person name="Gryganskyi A."/>
        </authorList>
    </citation>
    <scope>NUCLEOTIDE SEQUENCE [LARGE SCALE GENOMIC DNA]</scope>
    <source>
        <strain evidence="4 5">AG-B5</strain>
    </source>
</reference>
<comment type="caution">
    <text evidence="4">The sequence shown here is derived from an EMBL/GenBank/DDBJ whole genome shotgun (WGS) entry which is preliminary data.</text>
</comment>
<dbReference type="InterPro" id="IPR035979">
    <property type="entry name" value="RBD_domain_sf"/>
</dbReference>
<dbReference type="PANTHER" id="PTHR23189">
    <property type="entry name" value="RNA RECOGNITION MOTIF-CONTAINING"/>
    <property type="match status" value="1"/>
</dbReference>
<proteinExistence type="predicted"/>
<dbReference type="InterPro" id="IPR034862">
    <property type="entry name" value="Fungal_Mei2-like_RRM3"/>
</dbReference>
<dbReference type="EMBL" id="JASJQH010006929">
    <property type="protein sequence ID" value="KAK9723264.1"/>
    <property type="molecule type" value="Genomic_DNA"/>
</dbReference>
<evidence type="ECO:0000256" key="2">
    <source>
        <dbReference type="PROSITE-ProRule" id="PRU00176"/>
    </source>
</evidence>
<protein>
    <recommendedName>
        <fullName evidence="3">RRM domain-containing protein</fullName>
    </recommendedName>
</protein>
<dbReference type="InterPro" id="IPR000504">
    <property type="entry name" value="RRM_dom"/>
</dbReference>
<dbReference type="InterPro" id="IPR007201">
    <property type="entry name" value="Mei2-like_Rrm_C"/>
</dbReference>
<dbReference type="PROSITE" id="PS50102">
    <property type="entry name" value="RRM"/>
    <property type="match status" value="1"/>
</dbReference>
<evidence type="ECO:0000256" key="1">
    <source>
        <dbReference type="ARBA" id="ARBA00022884"/>
    </source>
</evidence>
<gene>
    <name evidence="4" type="ORF">K7432_002111</name>
</gene>
<name>A0ABR2W8G5_9FUNG</name>
<evidence type="ECO:0000313" key="5">
    <source>
        <dbReference type="Proteomes" id="UP001479436"/>
    </source>
</evidence>
<dbReference type="Proteomes" id="UP001479436">
    <property type="component" value="Unassembled WGS sequence"/>
</dbReference>
<keyword evidence="1 2" id="KW-0694">RNA-binding</keyword>